<dbReference type="AlphaFoldDB" id="A0AAJ3DY89"/>
<organism evidence="3 4">
    <name type="scientific">Rhizobium laguerreae</name>
    <dbReference type="NCBI Taxonomy" id="1076926"/>
    <lineage>
        <taxon>Bacteria</taxon>
        <taxon>Pseudomonadati</taxon>
        <taxon>Pseudomonadota</taxon>
        <taxon>Alphaproteobacteria</taxon>
        <taxon>Hyphomicrobiales</taxon>
        <taxon>Rhizobiaceae</taxon>
        <taxon>Rhizobium/Agrobacterium group</taxon>
        <taxon>Rhizobium</taxon>
    </lineage>
</organism>
<evidence type="ECO:0000313" key="4">
    <source>
        <dbReference type="Proteomes" id="UP000295021"/>
    </source>
</evidence>
<evidence type="ECO:0008006" key="5">
    <source>
        <dbReference type="Google" id="ProtNLM"/>
    </source>
</evidence>
<dbReference type="EMBL" id="SMBI01000016">
    <property type="protein sequence ID" value="TCU16829.1"/>
    <property type="molecule type" value="Genomic_DNA"/>
</dbReference>
<protein>
    <recommendedName>
        <fullName evidence="5">Anti-sigma factor</fullName>
    </recommendedName>
</protein>
<dbReference type="Proteomes" id="UP000295021">
    <property type="component" value="Unassembled WGS sequence"/>
</dbReference>
<keyword evidence="1" id="KW-0472">Membrane</keyword>
<dbReference type="Proteomes" id="UP000758022">
    <property type="component" value="Unassembled WGS sequence"/>
</dbReference>
<reference evidence="3 4" key="1">
    <citation type="submission" date="2019-03" db="EMBL/GenBank/DDBJ databases">
        <title>Genomic Encyclopedia of Type Strains, Phase IV (KMG-V): Genome sequencing to study the core and pangenomes of soil and plant-associated prokaryotes.</title>
        <authorList>
            <person name="Whitman W."/>
        </authorList>
    </citation>
    <scope>NUCLEOTIDE SEQUENCE [LARGE SCALE GENOMIC DNA]</scope>
    <source>
        <strain evidence="3 4">FB403</strain>
    </source>
</reference>
<feature type="transmembrane region" description="Helical" evidence="1">
    <location>
        <begin position="102"/>
        <end position="122"/>
    </location>
</feature>
<accession>A0AAJ3DY89</accession>
<comment type="caution">
    <text evidence="3">The sequence shown here is derived from an EMBL/GenBank/DDBJ whole genome shotgun (WGS) entry which is preliminary data.</text>
</comment>
<name>A0AAJ3DY89_9HYPH</name>
<evidence type="ECO:0000313" key="2">
    <source>
        <dbReference type="EMBL" id="MBY3067774.1"/>
    </source>
</evidence>
<proteinExistence type="predicted"/>
<keyword evidence="1" id="KW-1133">Transmembrane helix</keyword>
<dbReference type="RefSeq" id="WP_132613962.1">
    <property type="nucleotide sequence ID" value="NZ_CP088093.1"/>
</dbReference>
<reference evidence="2" key="2">
    <citation type="submission" date="2020-04" db="EMBL/GenBank/DDBJ databases">
        <title>Global-level population genomics supports evidence of horizontal gene transfer on evolution of Rhizobia in Lentils.</title>
        <authorList>
            <person name="Gai Y."/>
            <person name="Cook D."/>
            <person name="Riely B."/>
        </authorList>
    </citation>
    <scope>NUCLEOTIDE SEQUENCE</scope>
    <source>
        <strain evidence="2">TLR9</strain>
    </source>
</reference>
<dbReference type="InterPro" id="IPR041916">
    <property type="entry name" value="Anti_sigma_zinc_sf"/>
</dbReference>
<evidence type="ECO:0000256" key="1">
    <source>
        <dbReference type="SAM" id="Phobius"/>
    </source>
</evidence>
<evidence type="ECO:0000313" key="3">
    <source>
        <dbReference type="EMBL" id="TCU16829.1"/>
    </source>
</evidence>
<sequence>MSKKDFDDETLMAFADGELDETQSRALEEALAGNEALCERLAVFLDSRQLVGDALKPLIDEPVPQALLASVRRMADEVRHQKPQDNVVSFRPKQQQQTMRRWLVPVAASLVAIVTGVVGFALGRINPSASNSGAEIAAVLDREVSGRDVTLSSPETVLHVVASFRDERGELCREYELKQPKSSTLTVACRQNGAWATRLALTSAKADGYVPASSQETIDAYLASIQAGEPLSPEEEREVLAPE</sequence>
<keyword evidence="1" id="KW-0812">Transmembrane</keyword>
<gene>
    <name evidence="3" type="ORF">EV131_1165</name>
    <name evidence="2" type="ORF">HFO74_30900</name>
</gene>
<dbReference type="Gene3D" id="1.10.10.1320">
    <property type="entry name" value="Anti-sigma factor, zinc-finger domain"/>
    <property type="match status" value="1"/>
</dbReference>
<dbReference type="EMBL" id="JAAXQQ010000012">
    <property type="protein sequence ID" value="MBY3067774.1"/>
    <property type="molecule type" value="Genomic_DNA"/>
</dbReference>